<evidence type="ECO:0000313" key="3">
    <source>
        <dbReference type="Proteomes" id="UP000427716"/>
    </source>
</evidence>
<gene>
    <name evidence="2" type="ORF">GM160_04130</name>
</gene>
<dbReference type="Gene3D" id="1.10.1220.10">
    <property type="entry name" value="Met repressor-like"/>
    <property type="match status" value="1"/>
</dbReference>
<dbReference type="KEGG" id="ghl:GM160_04130"/>
<accession>A0A6I6D1X8</accession>
<protein>
    <submittedName>
        <fullName evidence="2">Ribbon-helix-helix protein, CopG family</fullName>
    </submittedName>
</protein>
<dbReference type="GO" id="GO:0006355">
    <property type="term" value="P:regulation of DNA-templated transcription"/>
    <property type="evidence" value="ECO:0007669"/>
    <property type="project" value="InterPro"/>
</dbReference>
<keyword evidence="3" id="KW-1185">Reference proteome</keyword>
<evidence type="ECO:0000313" key="2">
    <source>
        <dbReference type="EMBL" id="QGT78147.1"/>
    </source>
</evidence>
<dbReference type="Proteomes" id="UP000427716">
    <property type="component" value="Chromosome"/>
</dbReference>
<dbReference type="InterPro" id="IPR013321">
    <property type="entry name" value="Arc_rbn_hlx_hlx"/>
</dbReference>
<evidence type="ECO:0000259" key="1">
    <source>
        <dbReference type="Pfam" id="PF01402"/>
    </source>
</evidence>
<feature type="domain" description="Ribbon-helix-helix protein CopG" evidence="1">
    <location>
        <begin position="9"/>
        <end position="54"/>
    </location>
</feature>
<dbReference type="InterPro" id="IPR002145">
    <property type="entry name" value="CopG"/>
</dbReference>
<reference evidence="2 3" key="1">
    <citation type="submission" date="2019-11" db="EMBL/GenBank/DDBJ databases">
        <authorList>
            <person name="Zhang J."/>
            <person name="Sun C."/>
        </authorList>
    </citation>
    <scope>NUCLEOTIDE SEQUENCE [LARGE SCALE GENOMIC DNA]</scope>
    <source>
        <strain evidence="3">sp2</strain>
    </source>
</reference>
<name>A0A6I6D1X8_9GAMM</name>
<dbReference type="RefSeq" id="WP_125198485.1">
    <property type="nucleotide sequence ID" value="NZ_CP046415.1"/>
</dbReference>
<dbReference type="Pfam" id="PF01402">
    <property type="entry name" value="RHH_1"/>
    <property type="match status" value="1"/>
</dbReference>
<sequence length="64" mass="7584">MKTGRTHQKQVNIRLDDETLRRIDECRSELLKTTGEIPPRADVVREAIDRYLEEFERDLRGARS</sequence>
<dbReference type="AlphaFoldDB" id="A0A6I6D1X8"/>
<dbReference type="EMBL" id="CP046415">
    <property type="protein sequence ID" value="QGT78147.1"/>
    <property type="molecule type" value="Genomic_DNA"/>
</dbReference>
<organism evidence="2 3">
    <name type="scientific">Guyparkeria halophila</name>
    <dbReference type="NCBI Taxonomy" id="47960"/>
    <lineage>
        <taxon>Bacteria</taxon>
        <taxon>Pseudomonadati</taxon>
        <taxon>Pseudomonadota</taxon>
        <taxon>Gammaproteobacteria</taxon>
        <taxon>Chromatiales</taxon>
        <taxon>Thioalkalibacteraceae</taxon>
        <taxon>Guyparkeria</taxon>
    </lineage>
</organism>
<proteinExistence type="predicted"/>